<dbReference type="AlphaFoldDB" id="A0A917X7U8"/>
<dbReference type="Proteomes" id="UP000642070">
    <property type="component" value="Unassembled WGS sequence"/>
</dbReference>
<gene>
    <name evidence="1" type="ORF">GCM10007977_106670</name>
</gene>
<reference evidence="1" key="2">
    <citation type="submission" date="2020-09" db="EMBL/GenBank/DDBJ databases">
        <authorList>
            <person name="Sun Q."/>
            <person name="Ohkuma M."/>
        </authorList>
    </citation>
    <scope>NUCLEOTIDE SEQUENCE</scope>
    <source>
        <strain evidence="1">JCM 19831</strain>
    </source>
</reference>
<dbReference type="EMBL" id="BMPI01000111">
    <property type="protein sequence ID" value="GGM87386.1"/>
    <property type="molecule type" value="Genomic_DNA"/>
</dbReference>
<name>A0A917X7U8_9ACTN</name>
<dbReference type="RefSeq" id="WP_190257803.1">
    <property type="nucleotide sequence ID" value="NZ_BMPI01000111.1"/>
</dbReference>
<sequence length="122" mass="13093">MTLESTSGVGARPSVAECADGVQLITYIDVDDRHAAGRALPGRRLRRPDHLAVVIQRREGVLRPHPAISGATGSTSSTAWRADALGTYRFWRDVGHAAGALVAGAAGYAVRMRRVPDARWFS</sequence>
<evidence type="ECO:0000313" key="2">
    <source>
        <dbReference type="Proteomes" id="UP000642070"/>
    </source>
</evidence>
<comment type="caution">
    <text evidence="1">The sequence shown here is derived from an EMBL/GenBank/DDBJ whole genome shotgun (WGS) entry which is preliminary data.</text>
</comment>
<protein>
    <submittedName>
        <fullName evidence="1">Uncharacterized protein</fullName>
    </submittedName>
</protein>
<organism evidence="1 2">
    <name type="scientific">Dactylosporangium sucinum</name>
    <dbReference type="NCBI Taxonomy" id="1424081"/>
    <lineage>
        <taxon>Bacteria</taxon>
        <taxon>Bacillati</taxon>
        <taxon>Actinomycetota</taxon>
        <taxon>Actinomycetes</taxon>
        <taxon>Micromonosporales</taxon>
        <taxon>Micromonosporaceae</taxon>
        <taxon>Dactylosporangium</taxon>
    </lineage>
</organism>
<accession>A0A917X7U8</accession>
<reference evidence="1" key="1">
    <citation type="journal article" date="2014" name="Int. J. Syst. Evol. Microbiol.">
        <title>Complete genome sequence of Corynebacterium casei LMG S-19264T (=DSM 44701T), isolated from a smear-ripened cheese.</title>
        <authorList>
            <consortium name="US DOE Joint Genome Institute (JGI-PGF)"/>
            <person name="Walter F."/>
            <person name="Albersmeier A."/>
            <person name="Kalinowski J."/>
            <person name="Ruckert C."/>
        </authorList>
    </citation>
    <scope>NUCLEOTIDE SEQUENCE</scope>
    <source>
        <strain evidence="1">JCM 19831</strain>
    </source>
</reference>
<keyword evidence="2" id="KW-1185">Reference proteome</keyword>
<proteinExistence type="predicted"/>
<evidence type="ECO:0000313" key="1">
    <source>
        <dbReference type="EMBL" id="GGM87386.1"/>
    </source>
</evidence>